<evidence type="ECO:0000313" key="1">
    <source>
        <dbReference type="EMBL" id="KAF9531787.1"/>
    </source>
</evidence>
<dbReference type="Proteomes" id="UP000807306">
    <property type="component" value="Unassembled WGS sequence"/>
</dbReference>
<proteinExistence type="predicted"/>
<accession>A0A9P6EMH8</accession>
<evidence type="ECO:0000313" key="2">
    <source>
        <dbReference type="Proteomes" id="UP000807306"/>
    </source>
</evidence>
<dbReference type="AlphaFoldDB" id="A0A9P6EMH8"/>
<organism evidence="1 2">
    <name type="scientific">Crepidotus variabilis</name>
    <dbReference type="NCBI Taxonomy" id="179855"/>
    <lineage>
        <taxon>Eukaryota</taxon>
        <taxon>Fungi</taxon>
        <taxon>Dikarya</taxon>
        <taxon>Basidiomycota</taxon>
        <taxon>Agaricomycotina</taxon>
        <taxon>Agaricomycetes</taxon>
        <taxon>Agaricomycetidae</taxon>
        <taxon>Agaricales</taxon>
        <taxon>Agaricineae</taxon>
        <taxon>Crepidotaceae</taxon>
        <taxon>Crepidotus</taxon>
    </lineage>
</organism>
<name>A0A9P6EMH8_9AGAR</name>
<reference evidence="1" key="1">
    <citation type="submission" date="2020-11" db="EMBL/GenBank/DDBJ databases">
        <authorList>
            <consortium name="DOE Joint Genome Institute"/>
            <person name="Ahrendt S."/>
            <person name="Riley R."/>
            <person name="Andreopoulos W."/>
            <person name="Labutti K."/>
            <person name="Pangilinan J."/>
            <person name="Ruiz-Duenas F.J."/>
            <person name="Barrasa J.M."/>
            <person name="Sanchez-Garcia M."/>
            <person name="Camarero S."/>
            <person name="Miyauchi S."/>
            <person name="Serrano A."/>
            <person name="Linde D."/>
            <person name="Babiker R."/>
            <person name="Drula E."/>
            <person name="Ayuso-Fernandez I."/>
            <person name="Pacheco R."/>
            <person name="Padilla G."/>
            <person name="Ferreira P."/>
            <person name="Barriuso J."/>
            <person name="Kellner H."/>
            <person name="Castanera R."/>
            <person name="Alfaro M."/>
            <person name="Ramirez L."/>
            <person name="Pisabarro A.G."/>
            <person name="Kuo A."/>
            <person name="Tritt A."/>
            <person name="Lipzen A."/>
            <person name="He G."/>
            <person name="Yan M."/>
            <person name="Ng V."/>
            <person name="Cullen D."/>
            <person name="Martin F."/>
            <person name="Rosso M.-N."/>
            <person name="Henrissat B."/>
            <person name="Hibbett D."/>
            <person name="Martinez A.T."/>
            <person name="Grigoriev I.V."/>
        </authorList>
    </citation>
    <scope>NUCLEOTIDE SEQUENCE</scope>
    <source>
        <strain evidence="1">CBS 506.95</strain>
    </source>
</reference>
<protein>
    <submittedName>
        <fullName evidence="1">Uncharacterized protein</fullName>
    </submittedName>
</protein>
<comment type="caution">
    <text evidence="1">The sequence shown here is derived from an EMBL/GenBank/DDBJ whole genome shotgun (WGS) entry which is preliminary data.</text>
</comment>
<keyword evidence="2" id="KW-1185">Reference proteome</keyword>
<dbReference type="OrthoDB" id="3000038at2759"/>
<dbReference type="EMBL" id="MU157834">
    <property type="protein sequence ID" value="KAF9531787.1"/>
    <property type="molecule type" value="Genomic_DNA"/>
</dbReference>
<sequence length="237" mass="25998">MSDEAFPNSEQLFKQAFATADPAPALLKLLREHPIYDTVQELVIYYTEAVEEQPLRGKLLASTLARVSVSPDAPNFETDPLASLIDRELADQHFKVIHGNTEVKEYGPKNTYLLDSLLSGLSLKYNLTSTSDQLAAIDDGLDTPSGSEKAELLVVGACIQLLFYGSKIVTDEAGSYKKKASTVAQKLKDHKVAGTVKNPHAVQVLELTISNAEAGFKPEDDREDAWDLLFPAEFTSR</sequence>
<gene>
    <name evidence="1" type="ORF">CPB83DRAFT_848738</name>
</gene>